<dbReference type="SUPFAM" id="SSF56112">
    <property type="entry name" value="Protein kinase-like (PK-like)"/>
    <property type="match status" value="1"/>
</dbReference>
<dbReference type="OrthoDB" id="1738954at2759"/>
<proteinExistence type="predicted"/>
<evidence type="ECO:0000313" key="6">
    <source>
        <dbReference type="EMBL" id="CAD5215566.1"/>
    </source>
</evidence>
<dbReference type="EMBL" id="CAJFCW020000003">
    <property type="protein sequence ID" value="CAG9104334.1"/>
    <property type="molecule type" value="Genomic_DNA"/>
</dbReference>
<dbReference type="SMART" id="SM00220">
    <property type="entry name" value="S_TKc"/>
    <property type="match status" value="1"/>
</dbReference>
<keyword evidence="7" id="KW-1185">Reference proteome</keyword>
<dbReference type="EMBL" id="CAJFDH010000003">
    <property type="protein sequence ID" value="CAD5215566.1"/>
    <property type="molecule type" value="Genomic_DNA"/>
</dbReference>
<dbReference type="GO" id="GO:0004672">
    <property type="term" value="F:protein kinase activity"/>
    <property type="evidence" value="ECO:0007669"/>
    <property type="project" value="InterPro"/>
</dbReference>
<feature type="region of interest" description="Disordered" evidence="4">
    <location>
        <begin position="57"/>
        <end position="87"/>
    </location>
</feature>
<dbReference type="PROSITE" id="PS00108">
    <property type="entry name" value="PROTEIN_KINASE_ST"/>
    <property type="match status" value="1"/>
</dbReference>
<feature type="compositionally biased region" description="Basic and acidic residues" evidence="4">
    <location>
        <begin position="57"/>
        <end position="72"/>
    </location>
</feature>
<dbReference type="FunFam" id="1.10.510.10:FF:000571">
    <property type="entry name" value="Maternal embryonic leucine zipper kinase"/>
    <property type="match status" value="1"/>
</dbReference>
<dbReference type="PANTHER" id="PTHR24347">
    <property type="entry name" value="SERINE/THREONINE-PROTEIN KINASE"/>
    <property type="match status" value="1"/>
</dbReference>
<dbReference type="Proteomes" id="UP000614601">
    <property type="component" value="Unassembled WGS sequence"/>
</dbReference>
<dbReference type="CDD" id="cd05117">
    <property type="entry name" value="STKc_CAMK"/>
    <property type="match status" value="1"/>
</dbReference>
<feature type="domain" description="Protein kinase" evidence="5">
    <location>
        <begin position="112"/>
        <end position="361"/>
    </location>
</feature>
<dbReference type="GO" id="GO:0005524">
    <property type="term" value="F:ATP binding"/>
    <property type="evidence" value="ECO:0007669"/>
    <property type="project" value="UniProtKB-KW"/>
</dbReference>
<dbReference type="Gene3D" id="1.10.510.10">
    <property type="entry name" value="Transferase(Phosphotransferase) domain 1"/>
    <property type="match status" value="1"/>
</dbReference>
<evidence type="ECO:0000256" key="1">
    <source>
        <dbReference type="ARBA" id="ARBA00001946"/>
    </source>
</evidence>
<feature type="region of interest" description="Disordered" evidence="4">
    <location>
        <begin position="1"/>
        <end position="40"/>
    </location>
</feature>
<dbReference type="PROSITE" id="PS50011">
    <property type="entry name" value="PROTEIN_KINASE_DOM"/>
    <property type="match status" value="1"/>
</dbReference>
<organism evidence="6 7">
    <name type="scientific">Bursaphelenchus okinawaensis</name>
    <dbReference type="NCBI Taxonomy" id="465554"/>
    <lineage>
        <taxon>Eukaryota</taxon>
        <taxon>Metazoa</taxon>
        <taxon>Ecdysozoa</taxon>
        <taxon>Nematoda</taxon>
        <taxon>Chromadorea</taxon>
        <taxon>Rhabditida</taxon>
        <taxon>Tylenchina</taxon>
        <taxon>Tylenchomorpha</taxon>
        <taxon>Aphelenchoidea</taxon>
        <taxon>Aphelenchoididae</taxon>
        <taxon>Bursaphelenchus</taxon>
    </lineage>
</organism>
<gene>
    <name evidence="6" type="ORF">BOKJ2_LOCUS6157</name>
</gene>
<keyword evidence="2" id="KW-0547">Nucleotide-binding</keyword>
<evidence type="ECO:0000256" key="4">
    <source>
        <dbReference type="SAM" id="MobiDB-lite"/>
    </source>
</evidence>
<evidence type="ECO:0000256" key="2">
    <source>
        <dbReference type="ARBA" id="ARBA00022741"/>
    </source>
</evidence>
<accession>A0A811KJU3</accession>
<keyword evidence="3" id="KW-0067">ATP-binding</keyword>
<name>A0A811KJU3_9BILA</name>
<evidence type="ECO:0000256" key="3">
    <source>
        <dbReference type="ARBA" id="ARBA00022840"/>
    </source>
</evidence>
<dbReference type="InterPro" id="IPR011009">
    <property type="entry name" value="Kinase-like_dom_sf"/>
</dbReference>
<sequence length="366" mass="41524">MVSLGYPPVAGSVQTLPPAPRLTRLTQSSNRSRRNSSVTATIQRPISCNIHFRDGCSLDRDNRNPTRDKSCHNDITPASDESSKSANLNEQIYKETEYLKVLPNRATFYRDYGACTTLGRGNFSRVFLLDSGRRKQAVKEIDKERMSGRLDYVYNEVNILAECDHENICKLIKAYESPGYFFLVFEYAPFGDLFEFIKQTGIPGEANCACLTYQICSALQYIHDKSIVHRDVKPENILIMSESWVKLTDFGLACTVLGPLYRVCGTPTYVAPEVISEQGYGIEVDIWSLGVVLHIMLIGFAPFRAPKRSQLFKLIKKAYLGFDFARWNHISTDAQTTVRRMLCPNPQRRATASEILNDEWIQSFLV</sequence>
<protein>
    <recommendedName>
        <fullName evidence="5">Protein kinase domain-containing protein</fullName>
    </recommendedName>
</protein>
<comment type="caution">
    <text evidence="6">The sequence shown here is derived from an EMBL/GenBank/DDBJ whole genome shotgun (WGS) entry which is preliminary data.</text>
</comment>
<reference evidence="6" key="1">
    <citation type="submission" date="2020-09" db="EMBL/GenBank/DDBJ databases">
        <authorList>
            <person name="Kikuchi T."/>
        </authorList>
    </citation>
    <scope>NUCLEOTIDE SEQUENCE</scope>
    <source>
        <strain evidence="6">SH1</strain>
    </source>
</reference>
<dbReference type="Pfam" id="PF00069">
    <property type="entry name" value="Pkinase"/>
    <property type="match status" value="1"/>
</dbReference>
<feature type="compositionally biased region" description="Low complexity" evidence="4">
    <location>
        <begin position="21"/>
        <end position="30"/>
    </location>
</feature>
<comment type="cofactor">
    <cofactor evidence="1">
        <name>Mg(2+)</name>
        <dbReference type="ChEBI" id="CHEBI:18420"/>
    </cofactor>
</comment>
<evidence type="ECO:0000259" key="5">
    <source>
        <dbReference type="PROSITE" id="PS50011"/>
    </source>
</evidence>
<dbReference type="AlphaFoldDB" id="A0A811KJU3"/>
<dbReference type="Proteomes" id="UP000783686">
    <property type="component" value="Unassembled WGS sequence"/>
</dbReference>
<dbReference type="InterPro" id="IPR008271">
    <property type="entry name" value="Ser/Thr_kinase_AS"/>
</dbReference>
<dbReference type="InterPro" id="IPR000719">
    <property type="entry name" value="Prot_kinase_dom"/>
</dbReference>
<evidence type="ECO:0000313" key="7">
    <source>
        <dbReference type="Proteomes" id="UP000614601"/>
    </source>
</evidence>